<evidence type="ECO:0000259" key="9">
    <source>
        <dbReference type="Pfam" id="PF25917"/>
    </source>
</evidence>
<protein>
    <submittedName>
        <fullName evidence="12">Efflux RND transporter periplasmic adaptor subunit</fullName>
    </submittedName>
</protein>
<keyword evidence="7" id="KW-0175">Coiled coil</keyword>
<dbReference type="Gene3D" id="1.10.287.470">
    <property type="entry name" value="Helix hairpin bin"/>
    <property type="match status" value="1"/>
</dbReference>
<evidence type="ECO:0000259" key="10">
    <source>
        <dbReference type="Pfam" id="PF25944"/>
    </source>
</evidence>
<dbReference type="PANTHER" id="PTHR30469:SF36">
    <property type="entry name" value="BLL3903 PROTEIN"/>
    <property type="match status" value="1"/>
</dbReference>
<dbReference type="InterPro" id="IPR058625">
    <property type="entry name" value="MdtA-like_BSH"/>
</dbReference>
<dbReference type="PANTHER" id="PTHR30469">
    <property type="entry name" value="MULTIDRUG RESISTANCE PROTEIN MDTA"/>
    <property type="match status" value="1"/>
</dbReference>
<feature type="domain" description="Multidrug resistance protein MdtA-like barrel-sandwich hybrid" evidence="9">
    <location>
        <begin position="72"/>
        <end position="213"/>
    </location>
</feature>
<accession>A0A7G9T9V1</accession>
<feature type="domain" description="Multidrug resistance protein MdtA-like alpha-helical hairpin" evidence="8">
    <location>
        <begin position="114"/>
        <end position="177"/>
    </location>
</feature>
<evidence type="ECO:0000256" key="7">
    <source>
        <dbReference type="SAM" id="Coils"/>
    </source>
</evidence>
<dbReference type="Pfam" id="PF25944">
    <property type="entry name" value="Beta-barrel_RND"/>
    <property type="match status" value="1"/>
</dbReference>
<dbReference type="GO" id="GO:1990281">
    <property type="term" value="C:efflux pump complex"/>
    <property type="evidence" value="ECO:0007669"/>
    <property type="project" value="TreeGrafter"/>
</dbReference>
<evidence type="ECO:0000259" key="11">
    <source>
        <dbReference type="Pfam" id="PF25967"/>
    </source>
</evidence>
<keyword evidence="3" id="KW-0813">Transport</keyword>
<evidence type="ECO:0000313" key="12">
    <source>
        <dbReference type="EMBL" id="QNN76876.1"/>
    </source>
</evidence>
<dbReference type="GeneID" id="81471917"/>
<dbReference type="GO" id="GO:0015562">
    <property type="term" value="F:efflux transmembrane transporter activity"/>
    <property type="evidence" value="ECO:0007669"/>
    <property type="project" value="TreeGrafter"/>
</dbReference>
<keyword evidence="4" id="KW-1003">Cell membrane</keyword>
<evidence type="ECO:0000259" key="8">
    <source>
        <dbReference type="Pfam" id="PF25876"/>
    </source>
</evidence>
<feature type="coiled-coil region" evidence="7">
    <location>
        <begin position="113"/>
        <end position="171"/>
    </location>
</feature>
<evidence type="ECO:0000313" key="13">
    <source>
        <dbReference type="Proteomes" id="UP000515838"/>
    </source>
</evidence>
<comment type="similarity">
    <text evidence="2">Belongs to the membrane fusion protein (MFP) (TC 8.A.1) family.</text>
</comment>
<proteinExistence type="inferred from homology"/>
<dbReference type="NCBIfam" id="TIGR01730">
    <property type="entry name" value="RND_mfp"/>
    <property type="match status" value="1"/>
</dbReference>
<dbReference type="InterPro" id="IPR058626">
    <property type="entry name" value="MdtA-like_b-barrel"/>
</dbReference>
<keyword evidence="6" id="KW-0472">Membrane</keyword>
<dbReference type="Gene3D" id="2.40.420.20">
    <property type="match status" value="1"/>
</dbReference>
<evidence type="ECO:0000256" key="5">
    <source>
        <dbReference type="ARBA" id="ARBA00022519"/>
    </source>
</evidence>
<dbReference type="Gene3D" id="2.40.30.170">
    <property type="match status" value="1"/>
</dbReference>
<name>A0A7G9T9V1_PSEMX</name>
<organism evidence="12 13">
    <name type="scientific">Pseudoxanthomonas mexicana</name>
    <dbReference type="NCBI Taxonomy" id="128785"/>
    <lineage>
        <taxon>Bacteria</taxon>
        <taxon>Pseudomonadati</taxon>
        <taxon>Pseudomonadota</taxon>
        <taxon>Gammaproteobacteria</taxon>
        <taxon>Lysobacterales</taxon>
        <taxon>Lysobacteraceae</taxon>
        <taxon>Pseudoxanthomonas</taxon>
    </lineage>
</organism>
<comment type="subcellular location">
    <subcellularLocation>
        <location evidence="1">Cell membrane</location>
    </subcellularLocation>
</comment>
<dbReference type="Pfam" id="PF25917">
    <property type="entry name" value="BSH_RND"/>
    <property type="match status" value="1"/>
</dbReference>
<dbReference type="Proteomes" id="UP000515838">
    <property type="component" value="Chromosome"/>
</dbReference>
<feature type="domain" description="Multidrug resistance protein MdtA-like C-terminal permuted SH3" evidence="11">
    <location>
        <begin position="302"/>
        <end position="361"/>
    </location>
</feature>
<dbReference type="Pfam" id="PF25876">
    <property type="entry name" value="HH_MFP_RND"/>
    <property type="match status" value="1"/>
</dbReference>
<dbReference type="AlphaFoldDB" id="A0A7G9T9V1"/>
<dbReference type="InterPro" id="IPR006143">
    <property type="entry name" value="RND_pump_MFP"/>
</dbReference>
<sequence>MPVAVAAVRPRWLIAALLLLGGAATAGYLVLGKGANAKAPTAKAAPLVELVNSKVVDLPHIVEAQGHVVPLNEVEVRAQMDGAVASLHLEEGQDVTAGQLLFVLDPGQTGALVRQAKAKYAQITAELTDARRNYTRSQELVASKYISSSSLDAAASKVDMLQAQQQAARAEIESSQVMAGYARITAPISGRAGAIAVRRGALVGPSDATSLVRIVQINPIAVEFSLPERELAGLTQALRQGQAQVQAQTEQGQVAGRIIFTDNAIDPATGTIRLKAEFDNADERLWPGAFVSLRVQAGIKHNAVVLPPQAVLEGPEGHFVYQVDADGAVSMHPVTFAGLQDGQAVVTGLPAGQSVVAEGNQTLSPGARVRTRAPLTAARQP</sequence>
<dbReference type="Gene3D" id="2.40.50.100">
    <property type="match status" value="1"/>
</dbReference>
<evidence type="ECO:0000256" key="2">
    <source>
        <dbReference type="ARBA" id="ARBA00009477"/>
    </source>
</evidence>
<evidence type="ECO:0000256" key="1">
    <source>
        <dbReference type="ARBA" id="ARBA00004236"/>
    </source>
</evidence>
<dbReference type="RefSeq" id="WP_187572600.1">
    <property type="nucleotide sequence ID" value="NZ_CP060731.1"/>
</dbReference>
<evidence type="ECO:0000256" key="3">
    <source>
        <dbReference type="ARBA" id="ARBA00022448"/>
    </source>
</evidence>
<dbReference type="Pfam" id="PF25967">
    <property type="entry name" value="RND-MFP_C"/>
    <property type="match status" value="1"/>
</dbReference>
<evidence type="ECO:0000256" key="4">
    <source>
        <dbReference type="ARBA" id="ARBA00022475"/>
    </source>
</evidence>
<feature type="domain" description="Multidrug resistance protein MdtA-like beta-barrel" evidence="10">
    <location>
        <begin position="219"/>
        <end position="298"/>
    </location>
</feature>
<keyword evidence="5" id="KW-0997">Cell inner membrane</keyword>
<reference evidence="12 13" key="1">
    <citation type="submission" date="2020-08" db="EMBL/GenBank/DDBJ databases">
        <title>Streptomycin Non-resistant strain, P. mexicana.</title>
        <authorList>
            <person name="Ganesh-Kumar S."/>
            <person name="Zhe T."/>
            <person name="Yu Z."/>
            <person name="Min Y."/>
        </authorList>
    </citation>
    <scope>NUCLEOTIDE SEQUENCE [LARGE SCALE GENOMIC DNA]</scope>
    <source>
        <strain evidence="12 13">GTZY2</strain>
    </source>
</reference>
<dbReference type="EMBL" id="CP060731">
    <property type="protein sequence ID" value="QNN76876.1"/>
    <property type="molecule type" value="Genomic_DNA"/>
</dbReference>
<dbReference type="SUPFAM" id="SSF111369">
    <property type="entry name" value="HlyD-like secretion proteins"/>
    <property type="match status" value="1"/>
</dbReference>
<evidence type="ECO:0000256" key="6">
    <source>
        <dbReference type="ARBA" id="ARBA00023136"/>
    </source>
</evidence>
<dbReference type="InterPro" id="IPR058624">
    <property type="entry name" value="MdtA-like_HH"/>
</dbReference>
<gene>
    <name evidence="12" type="ORF">IAE60_13115</name>
</gene>
<dbReference type="InterPro" id="IPR058627">
    <property type="entry name" value="MdtA-like_C"/>
</dbReference>